<dbReference type="OrthoDB" id="9794581at2"/>
<dbReference type="GO" id="GO:0019323">
    <property type="term" value="P:pentose catabolic process"/>
    <property type="evidence" value="ECO:0007669"/>
    <property type="project" value="TreeGrafter"/>
</dbReference>
<keyword evidence="1" id="KW-0479">Metal-binding</keyword>
<dbReference type="GO" id="GO:0005829">
    <property type="term" value="C:cytosol"/>
    <property type="evidence" value="ECO:0007669"/>
    <property type="project" value="TreeGrafter"/>
</dbReference>
<dbReference type="InterPro" id="IPR001303">
    <property type="entry name" value="Aldolase_II/adducin_N"/>
</dbReference>
<dbReference type="EMBL" id="FQVL01000009">
    <property type="protein sequence ID" value="SHF17161.1"/>
    <property type="molecule type" value="Genomic_DNA"/>
</dbReference>
<dbReference type="SUPFAM" id="SSF53639">
    <property type="entry name" value="AraD/HMP-PK domain-like"/>
    <property type="match status" value="1"/>
</dbReference>
<protein>
    <submittedName>
        <fullName evidence="4">L-fuculose 1-phosphate aldolase</fullName>
    </submittedName>
</protein>
<accession>A0A1M4ZGM7</accession>
<dbReference type="Gene3D" id="3.40.225.10">
    <property type="entry name" value="Class II aldolase/adducin N-terminal domain"/>
    <property type="match status" value="1"/>
</dbReference>
<dbReference type="NCBIfam" id="NF005302">
    <property type="entry name" value="PRK06833.1"/>
    <property type="match status" value="1"/>
</dbReference>
<dbReference type="Pfam" id="PF00596">
    <property type="entry name" value="Aldolase_II"/>
    <property type="match status" value="1"/>
</dbReference>
<organism evidence="4 5">
    <name type="scientific">Seinonella peptonophila</name>
    <dbReference type="NCBI Taxonomy" id="112248"/>
    <lineage>
        <taxon>Bacteria</taxon>
        <taxon>Bacillati</taxon>
        <taxon>Bacillota</taxon>
        <taxon>Bacilli</taxon>
        <taxon>Bacillales</taxon>
        <taxon>Thermoactinomycetaceae</taxon>
        <taxon>Seinonella</taxon>
    </lineage>
</organism>
<dbReference type="Proteomes" id="UP000184476">
    <property type="component" value="Unassembled WGS sequence"/>
</dbReference>
<keyword evidence="5" id="KW-1185">Reference proteome</keyword>
<dbReference type="STRING" id="112248.SAMN05444392_10943"/>
<dbReference type="AlphaFoldDB" id="A0A1M4ZGM7"/>
<dbReference type="RefSeq" id="WP_073155623.1">
    <property type="nucleotide sequence ID" value="NZ_FQVL01000009.1"/>
</dbReference>
<dbReference type="InterPro" id="IPR050197">
    <property type="entry name" value="Aldolase_class_II_sugar_metab"/>
</dbReference>
<evidence type="ECO:0000259" key="3">
    <source>
        <dbReference type="SMART" id="SM01007"/>
    </source>
</evidence>
<sequence length="212" mass="23660">MLLKDEREQIVLYGQKMIQNGLTKGTGGNLSIYNREQQLMAISPSGIDYLETRLEDVVILSLDGHVVEGNHQPSSEFEMHRIFYLKRTDIHAIVHTHSPFASTISALQIDLPAASYLTAYAGKNVRCSEYATFGTKELAEKAYAGMKNRYAVLLANHGLLAGAGNIHRAFHIAEEIEYCAEIFVRARSIGDPVIIPDNEMDRLVEKFKTYGA</sequence>
<dbReference type="GO" id="GO:0046872">
    <property type="term" value="F:metal ion binding"/>
    <property type="evidence" value="ECO:0007669"/>
    <property type="project" value="UniProtKB-KW"/>
</dbReference>
<dbReference type="GO" id="GO:0016832">
    <property type="term" value="F:aldehyde-lyase activity"/>
    <property type="evidence" value="ECO:0007669"/>
    <property type="project" value="TreeGrafter"/>
</dbReference>
<dbReference type="PANTHER" id="PTHR22789">
    <property type="entry name" value="FUCULOSE PHOSPHATE ALDOLASE"/>
    <property type="match status" value="1"/>
</dbReference>
<keyword evidence="2" id="KW-0456">Lyase</keyword>
<gene>
    <name evidence="4" type="ORF">SAMN05444392_10943</name>
</gene>
<dbReference type="InterPro" id="IPR036409">
    <property type="entry name" value="Aldolase_II/adducin_N_sf"/>
</dbReference>
<evidence type="ECO:0000313" key="4">
    <source>
        <dbReference type="EMBL" id="SHF17161.1"/>
    </source>
</evidence>
<dbReference type="PANTHER" id="PTHR22789:SF0">
    <property type="entry name" value="3-OXO-TETRONATE 4-PHOSPHATE DECARBOXYLASE-RELATED"/>
    <property type="match status" value="1"/>
</dbReference>
<reference evidence="4 5" key="1">
    <citation type="submission" date="2016-11" db="EMBL/GenBank/DDBJ databases">
        <authorList>
            <person name="Jaros S."/>
            <person name="Januszkiewicz K."/>
            <person name="Wedrychowicz H."/>
        </authorList>
    </citation>
    <scope>NUCLEOTIDE SEQUENCE [LARGE SCALE GENOMIC DNA]</scope>
    <source>
        <strain evidence="4 5">DSM 44666</strain>
    </source>
</reference>
<evidence type="ECO:0000256" key="1">
    <source>
        <dbReference type="ARBA" id="ARBA00022723"/>
    </source>
</evidence>
<proteinExistence type="predicted"/>
<feature type="domain" description="Class II aldolase/adducin N-terminal" evidence="3">
    <location>
        <begin position="8"/>
        <end position="184"/>
    </location>
</feature>
<evidence type="ECO:0000256" key="2">
    <source>
        <dbReference type="ARBA" id="ARBA00023239"/>
    </source>
</evidence>
<evidence type="ECO:0000313" key="5">
    <source>
        <dbReference type="Proteomes" id="UP000184476"/>
    </source>
</evidence>
<name>A0A1M4ZGM7_9BACL</name>
<dbReference type="SMART" id="SM01007">
    <property type="entry name" value="Aldolase_II"/>
    <property type="match status" value="1"/>
</dbReference>